<dbReference type="SUPFAM" id="SSF144010">
    <property type="entry name" value="CofE-like"/>
    <property type="match status" value="1"/>
</dbReference>
<keyword evidence="7" id="KW-0464">Manganese</keyword>
<evidence type="ECO:0000256" key="1">
    <source>
        <dbReference type="ARBA" id="ARBA00022598"/>
    </source>
</evidence>
<name>A0ABZ1BMH7_9FIRM</name>
<keyword evidence="6" id="KW-0342">GTP-binding</keyword>
<evidence type="ECO:0000256" key="5">
    <source>
        <dbReference type="ARBA" id="ARBA00022958"/>
    </source>
</evidence>
<dbReference type="InterPro" id="IPR002847">
    <property type="entry name" value="F420-0_gamma-glut_ligase-dom"/>
</dbReference>
<evidence type="ECO:0000256" key="6">
    <source>
        <dbReference type="ARBA" id="ARBA00023134"/>
    </source>
</evidence>
<evidence type="ECO:0000256" key="2">
    <source>
        <dbReference type="ARBA" id="ARBA00022723"/>
    </source>
</evidence>
<dbReference type="PANTHER" id="PTHR47917">
    <property type="match status" value="1"/>
</dbReference>
<reference evidence="10" key="1">
    <citation type="submission" date="2023-12" db="EMBL/GenBank/DDBJ databases">
        <title>Novel isolates from deep terrestrial aquifers shed light on the physiology and ecology of the class Limnochordia.</title>
        <authorList>
            <person name="Karnachuk O.V."/>
            <person name="Lukina A.P."/>
            <person name="Avakyan M.R."/>
            <person name="Kadnikov V."/>
            <person name="Begmatov S."/>
            <person name="Beletsky A.V."/>
            <person name="Mardanov A.V."/>
            <person name="Ravin N.V."/>
        </authorList>
    </citation>
    <scope>NUCLEOTIDE SEQUENCE [LARGE SCALE GENOMIC DNA]</scope>
    <source>
        <strain evidence="10">LN</strain>
    </source>
</reference>
<evidence type="ECO:0000256" key="3">
    <source>
        <dbReference type="ARBA" id="ARBA00022741"/>
    </source>
</evidence>
<dbReference type="Gene3D" id="3.30.1330.100">
    <property type="entry name" value="CofE-like"/>
    <property type="match status" value="1"/>
</dbReference>
<sequence>MTGLHLYPVVGLPVVEPGDDVAELLASALRGQGLQLRQGDVLVVAHKVVSRAEGRLVALEDVEPSPAARSLAAESGKDPRLCELILRESQAIVRVRPGLVIARHRLGFVCANAGIDRSNAGGEGETVLLLPEDPDGSARRLRYDLYRKTGVAPAVIIADSHGRPFREGAVGVCIGVAGMGPVLSEVGRQDLFGYTLRSTLEAVADELASAATLVMGQADEGIPAVVARGFFEARRAIQIAGEGEATAARLVRPAERDLFL</sequence>
<keyword evidence="4" id="KW-0460">Magnesium</keyword>
<proteinExistence type="predicted"/>
<gene>
    <name evidence="9" type="primary">cofE</name>
    <name evidence="9" type="ORF">VLY81_11480</name>
</gene>
<dbReference type="Pfam" id="PF01996">
    <property type="entry name" value="F420_ligase"/>
    <property type="match status" value="1"/>
</dbReference>
<keyword evidence="1 9" id="KW-0436">Ligase</keyword>
<evidence type="ECO:0000256" key="7">
    <source>
        <dbReference type="ARBA" id="ARBA00023211"/>
    </source>
</evidence>
<evidence type="ECO:0000256" key="4">
    <source>
        <dbReference type="ARBA" id="ARBA00022842"/>
    </source>
</evidence>
<accession>A0ABZ1BMH7</accession>
<keyword evidence="3" id="KW-0547">Nucleotide-binding</keyword>
<dbReference type="RefSeq" id="WP_324668320.1">
    <property type="nucleotide sequence ID" value="NZ_CP141614.1"/>
</dbReference>
<keyword evidence="5" id="KW-0630">Potassium</keyword>
<protein>
    <submittedName>
        <fullName evidence="9">Coenzyme F420-0:L-glutamate ligase</fullName>
        <ecNumber evidence="9">6.3.2.31</ecNumber>
    </submittedName>
</protein>
<dbReference type="Gene3D" id="3.90.1660.10">
    <property type="entry name" value="CofE-like domain"/>
    <property type="match status" value="1"/>
</dbReference>
<keyword evidence="10" id="KW-1185">Reference proteome</keyword>
<keyword evidence="2" id="KW-0479">Metal-binding</keyword>
<dbReference type="EMBL" id="CP141614">
    <property type="protein sequence ID" value="WRP14037.1"/>
    <property type="molecule type" value="Genomic_DNA"/>
</dbReference>
<evidence type="ECO:0000313" key="10">
    <source>
        <dbReference type="Proteomes" id="UP001333102"/>
    </source>
</evidence>
<dbReference type="PANTHER" id="PTHR47917:SF1">
    <property type="entry name" value="COENZYME F420:L-GLUTAMATE LIGASE"/>
    <property type="match status" value="1"/>
</dbReference>
<dbReference type="Proteomes" id="UP001333102">
    <property type="component" value="Chromosome"/>
</dbReference>
<dbReference type="NCBIfam" id="TIGR01916">
    <property type="entry name" value="F420_cofE"/>
    <property type="match status" value="1"/>
</dbReference>
<dbReference type="GO" id="GO:0052618">
    <property type="term" value="F:coenzyme F420-0:L-glutamate ligase activity"/>
    <property type="evidence" value="ECO:0007669"/>
    <property type="project" value="UniProtKB-EC"/>
</dbReference>
<feature type="domain" description="Coenzyme F420:L-glutamate ligase-like" evidence="8">
    <location>
        <begin position="12"/>
        <end position="229"/>
    </location>
</feature>
<evidence type="ECO:0000313" key="9">
    <source>
        <dbReference type="EMBL" id="WRP14037.1"/>
    </source>
</evidence>
<dbReference type="EC" id="6.3.2.31" evidence="9"/>
<dbReference type="InterPro" id="IPR008225">
    <property type="entry name" value="F420-0_g-glutamyl_ligase"/>
</dbReference>
<evidence type="ECO:0000259" key="8">
    <source>
        <dbReference type="Pfam" id="PF01996"/>
    </source>
</evidence>
<organism evidence="9 10">
    <name type="scientific">Geochorda subterranea</name>
    <dbReference type="NCBI Taxonomy" id="3109564"/>
    <lineage>
        <taxon>Bacteria</taxon>
        <taxon>Bacillati</taxon>
        <taxon>Bacillota</taxon>
        <taxon>Limnochordia</taxon>
        <taxon>Limnochordales</taxon>
        <taxon>Geochordaceae</taxon>
        <taxon>Geochorda</taxon>
    </lineage>
</organism>